<accession>A0A8D8BKD8</accession>
<protein>
    <submittedName>
        <fullName evidence="1">(northern house mosquito) hypothetical protein</fullName>
    </submittedName>
</protein>
<reference evidence="1" key="1">
    <citation type="submission" date="2021-05" db="EMBL/GenBank/DDBJ databases">
        <authorList>
            <person name="Alioto T."/>
            <person name="Alioto T."/>
            <person name="Gomez Garrido J."/>
        </authorList>
    </citation>
    <scope>NUCLEOTIDE SEQUENCE</scope>
</reference>
<dbReference type="EMBL" id="HBUE01080872">
    <property type="protein sequence ID" value="CAG6477430.1"/>
    <property type="molecule type" value="Transcribed_RNA"/>
</dbReference>
<proteinExistence type="predicted"/>
<organism evidence="1">
    <name type="scientific">Culex pipiens</name>
    <name type="common">House mosquito</name>
    <dbReference type="NCBI Taxonomy" id="7175"/>
    <lineage>
        <taxon>Eukaryota</taxon>
        <taxon>Metazoa</taxon>
        <taxon>Ecdysozoa</taxon>
        <taxon>Arthropoda</taxon>
        <taxon>Hexapoda</taxon>
        <taxon>Insecta</taxon>
        <taxon>Pterygota</taxon>
        <taxon>Neoptera</taxon>
        <taxon>Endopterygota</taxon>
        <taxon>Diptera</taxon>
        <taxon>Nematocera</taxon>
        <taxon>Culicoidea</taxon>
        <taxon>Culicidae</taxon>
        <taxon>Culicinae</taxon>
        <taxon>Culicini</taxon>
        <taxon>Culex</taxon>
        <taxon>Culex</taxon>
    </lineage>
</organism>
<dbReference type="EMBL" id="HBUE01080869">
    <property type="protein sequence ID" value="CAG6477429.1"/>
    <property type="molecule type" value="Transcribed_RNA"/>
</dbReference>
<evidence type="ECO:0000313" key="1">
    <source>
        <dbReference type="EMBL" id="CAG6477429.1"/>
    </source>
</evidence>
<dbReference type="AlphaFoldDB" id="A0A8D8BKD8"/>
<sequence length="159" mass="18523">MWDTRAVEIEMILNTSVHGSTGFTPFFITRGHEMSEVGTDHKLFRHGENLTAEQLEDRRKERFQEIYRIVVKNLEKAHETSRNTYNLRHRQFAKSFVDGQLVYRRNMKQSNAAERYNAKYGPQFLPCRIKAKHGSSSYELEDLNGKNLGIWPAAHLKPG</sequence>
<name>A0A8D8BKD8_CULPI</name>